<reference evidence="2 3" key="1">
    <citation type="journal article" date="2024" name="Commun. Biol.">
        <title>Comparative genomic analysis of thermophilic fungi reveals convergent evolutionary adaptations and gene losses.</title>
        <authorList>
            <person name="Steindorff A.S."/>
            <person name="Aguilar-Pontes M.V."/>
            <person name="Robinson A.J."/>
            <person name="Andreopoulos B."/>
            <person name="LaButti K."/>
            <person name="Kuo A."/>
            <person name="Mondo S."/>
            <person name="Riley R."/>
            <person name="Otillar R."/>
            <person name="Haridas S."/>
            <person name="Lipzen A."/>
            <person name="Grimwood J."/>
            <person name="Schmutz J."/>
            <person name="Clum A."/>
            <person name="Reid I.D."/>
            <person name="Moisan M.C."/>
            <person name="Butler G."/>
            <person name="Nguyen T.T.M."/>
            <person name="Dewar K."/>
            <person name="Conant G."/>
            <person name="Drula E."/>
            <person name="Henrissat B."/>
            <person name="Hansel C."/>
            <person name="Singer S."/>
            <person name="Hutchinson M.I."/>
            <person name="de Vries R.P."/>
            <person name="Natvig D.O."/>
            <person name="Powell A.J."/>
            <person name="Tsang A."/>
            <person name="Grigoriev I.V."/>
        </authorList>
    </citation>
    <scope>NUCLEOTIDE SEQUENCE [LARGE SCALE GENOMIC DNA]</scope>
    <source>
        <strain evidence="2 3">ATCC 22073</strain>
    </source>
</reference>
<feature type="region of interest" description="Disordered" evidence="1">
    <location>
        <begin position="251"/>
        <end position="285"/>
    </location>
</feature>
<organism evidence="2 3">
    <name type="scientific">Remersonia thermophila</name>
    <dbReference type="NCBI Taxonomy" id="72144"/>
    <lineage>
        <taxon>Eukaryota</taxon>
        <taxon>Fungi</taxon>
        <taxon>Dikarya</taxon>
        <taxon>Ascomycota</taxon>
        <taxon>Pezizomycotina</taxon>
        <taxon>Sordariomycetes</taxon>
        <taxon>Sordariomycetidae</taxon>
        <taxon>Sordariales</taxon>
        <taxon>Sordariales incertae sedis</taxon>
        <taxon>Remersonia</taxon>
    </lineage>
</organism>
<dbReference type="Proteomes" id="UP001600064">
    <property type="component" value="Unassembled WGS sequence"/>
</dbReference>
<dbReference type="RefSeq" id="XP_070869554.1">
    <property type="nucleotide sequence ID" value="XM_071008233.1"/>
</dbReference>
<protein>
    <submittedName>
        <fullName evidence="2">Uncharacterized protein</fullName>
    </submittedName>
</protein>
<dbReference type="EMBL" id="JAZGUE010000001">
    <property type="protein sequence ID" value="KAL2270830.1"/>
    <property type="molecule type" value="Genomic_DNA"/>
</dbReference>
<sequence>METQARSRPVLEPVRTTHEQYPASSRPSITVTAPTPAPTPVHPASSQAYEQAMRAHERALLDRLDRLDRLEQHERRDSVHTPAAARSMPPTSPQQSLDARRASTAALPPPRTPAVYAQHPRPQTLADRTRQLLLDGMADGLPRLSPPRVDDGRAFLPPLAGTFRRSSGQHVRDELQEWGHVCLGNAVFADCYVSAVALRRHSDSSSADEGAAAREPPSDGRNRVTIRARVRPGALDRKPFLLRRTFDMDQLRATVPDRTPSPTASRRLSNPLGRQNPGRRSSAAAAGIRQATGVGRSHVQATNTVPVDLQYAKAFFPVLAALLYSGHIHRGDIVDLPMPFPEVWAQTVAHVYTGQGDLTEPMRQNIVYLGGKA</sequence>
<feature type="region of interest" description="Disordered" evidence="1">
    <location>
        <begin position="73"/>
        <end position="121"/>
    </location>
</feature>
<evidence type="ECO:0000256" key="1">
    <source>
        <dbReference type="SAM" id="MobiDB-lite"/>
    </source>
</evidence>
<dbReference type="GeneID" id="98122877"/>
<accession>A0ABR4DKB4</accession>
<proteinExistence type="predicted"/>
<keyword evidence="3" id="KW-1185">Reference proteome</keyword>
<evidence type="ECO:0000313" key="3">
    <source>
        <dbReference type="Proteomes" id="UP001600064"/>
    </source>
</evidence>
<feature type="region of interest" description="Disordered" evidence="1">
    <location>
        <begin position="202"/>
        <end position="225"/>
    </location>
</feature>
<comment type="caution">
    <text evidence="2">The sequence shown here is derived from an EMBL/GenBank/DDBJ whole genome shotgun (WGS) entry which is preliminary data.</text>
</comment>
<name>A0ABR4DKB4_9PEZI</name>
<feature type="region of interest" description="Disordered" evidence="1">
    <location>
        <begin position="1"/>
        <end position="45"/>
    </location>
</feature>
<gene>
    <name evidence="2" type="ORF">VTJ83DRAFT_201</name>
</gene>
<evidence type="ECO:0000313" key="2">
    <source>
        <dbReference type="EMBL" id="KAL2270830.1"/>
    </source>
</evidence>